<evidence type="ECO:0000313" key="7">
    <source>
        <dbReference type="EMBL" id="AXO13483.1"/>
    </source>
</evidence>
<keyword evidence="8" id="KW-1185">Reference proteome</keyword>
<sequence>MHICNVENLYNEHNTWLKTWLGTKLGCGYQAADLAQDTFVRVLMRHDELKSVHLQRPRAYLRVIAKGLLIDHFRRKSVERAFLEALALLPEPEVISPEEQKILLETIQLIDAALDRLPAQVREVFLLSQIEGATYAEIASRMDISTRTVKRYMQKGFAQCLLAMA</sequence>
<evidence type="ECO:0000259" key="5">
    <source>
        <dbReference type="Pfam" id="PF04542"/>
    </source>
</evidence>
<evidence type="ECO:0000256" key="3">
    <source>
        <dbReference type="ARBA" id="ARBA00023082"/>
    </source>
</evidence>
<dbReference type="Gene3D" id="1.10.1740.10">
    <property type="match status" value="1"/>
</dbReference>
<dbReference type="SUPFAM" id="SSF88659">
    <property type="entry name" value="Sigma3 and sigma4 domains of RNA polymerase sigma factors"/>
    <property type="match status" value="1"/>
</dbReference>
<dbReference type="RefSeq" id="WP_129542676.1">
    <property type="nucleotide sequence ID" value="NZ_CP031555.1"/>
</dbReference>
<evidence type="ECO:0000313" key="8">
    <source>
        <dbReference type="Proteomes" id="UP000256971"/>
    </source>
</evidence>
<organism evidence="7 8">
    <name type="scientific">Thalassospira indica</name>
    <dbReference type="NCBI Taxonomy" id="1891279"/>
    <lineage>
        <taxon>Bacteria</taxon>
        <taxon>Pseudomonadati</taxon>
        <taxon>Pseudomonadota</taxon>
        <taxon>Alphaproteobacteria</taxon>
        <taxon>Rhodospirillales</taxon>
        <taxon>Thalassospiraceae</taxon>
        <taxon>Thalassospira</taxon>
    </lineage>
</organism>
<dbReference type="InterPro" id="IPR013325">
    <property type="entry name" value="RNA_pol_sigma_r2"/>
</dbReference>
<dbReference type="SUPFAM" id="SSF88946">
    <property type="entry name" value="Sigma2 domain of RNA polymerase sigma factors"/>
    <property type="match status" value="1"/>
</dbReference>
<dbReference type="Pfam" id="PF04542">
    <property type="entry name" value="Sigma70_r2"/>
    <property type="match status" value="1"/>
</dbReference>
<evidence type="ECO:0000259" key="6">
    <source>
        <dbReference type="Pfam" id="PF08281"/>
    </source>
</evidence>
<dbReference type="PANTHER" id="PTHR43133:SF63">
    <property type="entry name" value="RNA POLYMERASE SIGMA FACTOR FECI-RELATED"/>
    <property type="match status" value="1"/>
</dbReference>
<dbReference type="Gene3D" id="1.10.10.10">
    <property type="entry name" value="Winged helix-like DNA-binding domain superfamily/Winged helix DNA-binding domain"/>
    <property type="match status" value="1"/>
</dbReference>
<feature type="domain" description="RNA polymerase sigma-70 region 2" evidence="5">
    <location>
        <begin position="9"/>
        <end position="77"/>
    </location>
</feature>
<dbReference type="InterPro" id="IPR007627">
    <property type="entry name" value="RNA_pol_sigma70_r2"/>
</dbReference>
<dbReference type="InterPro" id="IPR036388">
    <property type="entry name" value="WH-like_DNA-bd_sf"/>
</dbReference>
<evidence type="ECO:0000256" key="1">
    <source>
        <dbReference type="ARBA" id="ARBA00010641"/>
    </source>
</evidence>
<dbReference type="InterPro" id="IPR013249">
    <property type="entry name" value="RNA_pol_sigma70_r4_t2"/>
</dbReference>
<gene>
    <name evidence="7" type="ORF">DY252_04090</name>
</gene>
<accession>A0ABN5NDM3</accession>
<dbReference type="InterPro" id="IPR013324">
    <property type="entry name" value="RNA_pol_sigma_r3/r4-like"/>
</dbReference>
<feature type="domain" description="RNA polymerase sigma factor 70 region 4 type 2" evidence="6">
    <location>
        <begin position="108"/>
        <end position="160"/>
    </location>
</feature>
<reference evidence="7 8" key="1">
    <citation type="submission" date="2018-08" db="EMBL/GenBank/DDBJ databases">
        <title>Complete genome sequence of type strain Thalassospira indica MCCC 1A01103T, isolated from isolated from deep seawater of the Indian Ocean.</title>
        <authorList>
            <person name="Liu Y."/>
        </authorList>
    </citation>
    <scope>NUCLEOTIDE SEQUENCE [LARGE SCALE GENOMIC DNA]</scope>
    <source>
        <strain evidence="7 8">PB8BT</strain>
    </source>
</reference>
<dbReference type="PANTHER" id="PTHR43133">
    <property type="entry name" value="RNA POLYMERASE ECF-TYPE SIGMA FACTO"/>
    <property type="match status" value="1"/>
</dbReference>
<dbReference type="NCBIfam" id="TIGR02937">
    <property type="entry name" value="sigma70-ECF"/>
    <property type="match status" value="1"/>
</dbReference>
<evidence type="ECO:0000256" key="2">
    <source>
        <dbReference type="ARBA" id="ARBA00023015"/>
    </source>
</evidence>
<dbReference type="InterPro" id="IPR014284">
    <property type="entry name" value="RNA_pol_sigma-70_dom"/>
</dbReference>
<dbReference type="Pfam" id="PF08281">
    <property type="entry name" value="Sigma70_r4_2"/>
    <property type="match status" value="1"/>
</dbReference>
<name>A0ABN5NDM3_9PROT</name>
<keyword evidence="3" id="KW-0731">Sigma factor</keyword>
<dbReference type="InterPro" id="IPR039425">
    <property type="entry name" value="RNA_pol_sigma-70-like"/>
</dbReference>
<keyword evidence="4" id="KW-0804">Transcription</keyword>
<evidence type="ECO:0000256" key="4">
    <source>
        <dbReference type="ARBA" id="ARBA00023163"/>
    </source>
</evidence>
<dbReference type="Proteomes" id="UP000256971">
    <property type="component" value="Chromosome"/>
</dbReference>
<keyword evidence="2" id="KW-0805">Transcription regulation</keyword>
<proteinExistence type="inferred from homology"/>
<protein>
    <submittedName>
        <fullName evidence="7">Sigma-70 family RNA polymerase sigma factor</fullName>
    </submittedName>
</protein>
<dbReference type="EMBL" id="CP031555">
    <property type="protein sequence ID" value="AXO13483.1"/>
    <property type="molecule type" value="Genomic_DNA"/>
</dbReference>
<dbReference type="CDD" id="cd06171">
    <property type="entry name" value="Sigma70_r4"/>
    <property type="match status" value="1"/>
</dbReference>
<comment type="similarity">
    <text evidence="1">Belongs to the sigma-70 factor family. ECF subfamily.</text>
</comment>